<evidence type="ECO:0000313" key="5">
    <source>
        <dbReference type="Proteomes" id="UP000266895"/>
    </source>
</evidence>
<dbReference type="KEGG" id="ahw:NCTC11636_02283"/>
<protein>
    <submittedName>
        <fullName evidence="4">4-chlorobenzoate--CoA ligase</fullName>
        <ecNumber evidence="4">6.2.1.33</ecNumber>
    </submittedName>
</protein>
<dbReference type="RefSeq" id="WP_126383211.1">
    <property type="nucleotide sequence ID" value="NZ_LR134350.1"/>
</dbReference>
<gene>
    <name evidence="4" type="ORF">NCTC11636_02283</name>
</gene>
<feature type="region of interest" description="Disordered" evidence="1">
    <location>
        <begin position="281"/>
        <end position="386"/>
    </location>
</feature>
<proteinExistence type="predicted"/>
<evidence type="ECO:0000256" key="1">
    <source>
        <dbReference type="SAM" id="MobiDB-lite"/>
    </source>
</evidence>
<dbReference type="InterPro" id="IPR045851">
    <property type="entry name" value="AMP-bd_C_sf"/>
</dbReference>
<dbReference type="Pfam" id="PF13193">
    <property type="entry name" value="AMP-binding_C"/>
    <property type="match status" value="1"/>
</dbReference>
<dbReference type="OrthoDB" id="9803968at2"/>
<reference evidence="4 5" key="1">
    <citation type="submission" date="2018-12" db="EMBL/GenBank/DDBJ databases">
        <authorList>
            <consortium name="Pathogen Informatics"/>
        </authorList>
    </citation>
    <scope>NUCLEOTIDE SEQUENCE [LARGE SCALE GENOMIC DNA]</scope>
    <source>
        <strain evidence="4 5">NCTC11636</strain>
    </source>
</reference>
<feature type="compositionally biased region" description="Gly residues" evidence="1">
    <location>
        <begin position="307"/>
        <end position="327"/>
    </location>
</feature>
<sequence length="513" mass="51284">MRPVSPAARPFLVVRGGTAPQDVAALGRALSARLRARGLVAHDPDPSVAPGPDGLPLLVPVAPDEDPDAVVADLRRRLGEVPESADLILRTSGSTTGTGRLVAMSARALVASARATHARLDGPGRWVLALPSHHVAGLQVLVRAAVAGTAVVVVDCRRGFSPQALAEAVRAAGESGALPVYTSLVPAQLHAVLAAGQERWAAELGRAARVLVGGAAADPDLLASARQVGLRVVTTYGMSETGGGCVYDGVPLDGVTVRIEDPGPDGVGRIVLAGPVLAEGYAESTEPAESPGSREPVGPRGPVRPAGAGGTGAGGVGAGGPGAGGAGAPVTGFRRPSTPDLRSRGTSGGHGPGPDGSSTRPTGVSGVPGVPDGAGARGTELVTADRGRVGPDGLLVVLGRVDDLIVTGGVKVDPREVEEVLVSLPGVGQACVVGVPDPRWGSAVVAAVVPQTQAVLDPGTLRAAARERLGGVRAPKRLEVLEELPVRGPGKVDRRAVAARLLRAAPGEVPGSR</sequence>
<evidence type="ECO:0000259" key="3">
    <source>
        <dbReference type="Pfam" id="PF13193"/>
    </source>
</evidence>
<keyword evidence="5" id="KW-1185">Reference proteome</keyword>
<dbReference type="AlphaFoldDB" id="A0A448HJA5"/>
<feature type="compositionally biased region" description="Low complexity" evidence="1">
    <location>
        <begin position="296"/>
        <end position="306"/>
    </location>
</feature>
<dbReference type="GO" id="GO:0018861">
    <property type="term" value="F:4-chlorobenzoate-CoA ligase activity"/>
    <property type="evidence" value="ECO:0007669"/>
    <property type="project" value="UniProtKB-EC"/>
</dbReference>
<evidence type="ECO:0000259" key="2">
    <source>
        <dbReference type="Pfam" id="PF00501"/>
    </source>
</evidence>
<dbReference type="InterPro" id="IPR025110">
    <property type="entry name" value="AMP-bd_C"/>
</dbReference>
<dbReference type="Gene3D" id="3.40.50.12780">
    <property type="entry name" value="N-terminal domain of ligase-like"/>
    <property type="match status" value="1"/>
</dbReference>
<keyword evidence="4" id="KW-0436">Ligase</keyword>
<dbReference type="PANTHER" id="PTHR43767">
    <property type="entry name" value="LONG-CHAIN-FATTY-ACID--COA LIGASE"/>
    <property type="match status" value="1"/>
</dbReference>
<dbReference type="Pfam" id="PF00501">
    <property type="entry name" value="AMP-binding"/>
    <property type="match status" value="1"/>
</dbReference>
<dbReference type="InterPro" id="IPR000873">
    <property type="entry name" value="AMP-dep_synth/lig_dom"/>
</dbReference>
<feature type="domain" description="AMP-dependent synthetase/ligase" evidence="2">
    <location>
        <begin position="87"/>
        <end position="281"/>
    </location>
</feature>
<dbReference type="PANTHER" id="PTHR43767:SF1">
    <property type="entry name" value="NONRIBOSOMAL PEPTIDE SYNTHASE PES1 (EUROFUNG)-RELATED"/>
    <property type="match status" value="1"/>
</dbReference>
<organism evidence="4 5">
    <name type="scientific">Actinomyces howellii</name>
    <dbReference type="NCBI Taxonomy" id="52771"/>
    <lineage>
        <taxon>Bacteria</taxon>
        <taxon>Bacillati</taxon>
        <taxon>Actinomycetota</taxon>
        <taxon>Actinomycetes</taxon>
        <taxon>Actinomycetales</taxon>
        <taxon>Actinomycetaceae</taxon>
        <taxon>Actinomyces</taxon>
    </lineage>
</organism>
<dbReference type="EMBL" id="LR134350">
    <property type="protein sequence ID" value="VEG29814.1"/>
    <property type="molecule type" value="Genomic_DNA"/>
</dbReference>
<evidence type="ECO:0000313" key="4">
    <source>
        <dbReference type="EMBL" id="VEG29814.1"/>
    </source>
</evidence>
<dbReference type="SUPFAM" id="SSF56801">
    <property type="entry name" value="Acetyl-CoA synthetase-like"/>
    <property type="match status" value="2"/>
</dbReference>
<dbReference type="Proteomes" id="UP000266895">
    <property type="component" value="Chromosome"/>
</dbReference>
<dbReference type="InterPro" id="IPR042099">
    <property type="entry name" value="ANL_N_sf"/>
</dbReference>
<accession>A0A448HJA5</accession>
<name>A0A448HJA5_9ACTO</name>
<dbReference type="InterPro" id="IPR050237">
    <property type="entry name" value="ATP-dep_AMP-bd_enzyme"/>
</dbReference>
<dbReference type="Gene3D" id="3.30.300.30">
    <property type="match status" value="1"/>
</dbReference>
<feature type="domain" description="AMP-binding enzyme C-terminal" evidence="3">
    <location>
        <begin position="416"/>
        <end position="491"/>
    </location>
</feature>
<dbReference type="EC" id="6.2.1.33" evidence="4"/>